<dbReference type="InterPro" id="IPR008560">
    <property type="entry name" value="DUF842_euk"/>
</dbReference>
<gene>
    <name evidence="2" type="ORF">TTRE_0000558401</name>
</gene>
<dbReference type="STRING" id="36087.A0A077ZCM2"/>
<proteinExistence type="inferred from homology"/>
<dbReference type="PANTHER" id="PTHR21096">
    <property type="entry name" value="PROTEIN FAM136A"/>
    <property type="match status" value="1"/>
</dbReference>
<name>A0A077ZCM2_TRITR</name>
<reference evidence="2" key="1">
    <citation type="submission" date="2014-01" db="EMBL/GenBank/DDBJ databases">
        <authorList>
            <person name="Aslett M."/>
        </authorList>
    </citation>
    <scope>NUCLEOTIDE SEQUENCE</scope>
</reference>
<organism evidence="2 3">
    <name type="scientific">Trichuris trichiura</name>
    <name type="common">Whipworm</name>
    <name type="synonym">Trichocephalus trichiurus</name>
    <dbReference type="NCBI Taxonomy" id="36087"/>
    <lineage>
        <taxon>Eukaryota</taxon>
        <taxon>Metazoa</taxon>
        <taxon>Ecdysozoa</taxon>
        <taxon>Nematoda</taxon>
        <taxon>Enoplea</taxon>
        <taxon>Dorylaimia</taxon>
        <taxon>Trichinellida</taxon>
        <taxon>Trichuridae</taxon>
        <taxon>Trichuris</taxon>
    </lineage>
</organism>
<protein>
    <submittedName>
        <fullName evidence="2">DUF842 domain containing protein</fullName>
    </submittedName>
</protein>
<dbReference type="GO" id="GO:0005737">
    <property type="term" value="C:cytoplasm"/>
    <property type="evidence" value="ECO:0007669"/>
    <property type="project" value="TreeGrafter"/>
</dbReference>
<dbReference type="Pfam" id="PF05811">
    <property type="entry name" value="DUF842"/>
    <property type="match status" value="1"/>
</dbReference>
<evidence type="ECO:0000313" key="2">
    <source>
        <dbReference type="EMBL" id="CDW57293.1"/>
    </source>
</evidence>
<dbReference type="Proteomes" id="UP000030665">
    <property type="component" value="Unassembled WGS sequence"/>
</dbReference>
<keyword evidence="3" id="KW-1185">Reference proteome</keyword>
<dbReference type="EMBL" id="HG806146">
    <property type="protein sequence ID" value="CDW57293.1"/>
    <property type="molecule type" value="Genomic_DNA"/>
</dbReference>
<accession>A0A077ZCM2</accession>
<dbReference type="AlphaFoldDB" id="A0A077ZCM2"/>
<sequence length="125" mass="14303">MLLKLIEDIDKTHIRPLQQKMYSCASKCCSDTSGNMQSVQTCISRCSSQTEKIGAYIQAEMEKLQNRVQRCEMACQDEVQDKATSANEKPDRKMLENCIAKCADDCLRALPNFRKRIVEYIENSN</sequence>
<evidence type="ECO:0000313" key="3">
    <source>
        <dbReference type="Proteomes" id="UP000030665"/>
    </source>
</evidence>
<dbReference type="OrthoDB" id="9975421at2759"/>
<reference evidence="2" key="2">
    <citation type="submission" date="2014-03" db="EMBL/GenBank/DDBJ databases">
        <title>The whipworm genome and dual-species transcriptomics of an intimate host-pathogen interaction.</title>
        <authorList>
            <person name="Foth B.J."/>
            <person name="Tsai I.J."/>
            <person name="Reid A.J."/>
            <person name="Bancroft A.J."/>
            <person name="Nichol S."/>
            <person name="Tracey A."/>
            <person name="Holroyd N."/>
            <person name="Cotton J.A."/>
            <person name="Stanley E.J."/>
            <person name="Zarowiecki M."/>
            <person name="Liu J.Z."/>
            <person name="Huckvale T."/>
            <person name="Cooper P.J."/>
            <person name="Grencis R.K."/>
            <person name="Berriman M."/>
        </authorList>
    </citation>
    <scope>NUCLEOTIDE SEQUENCE [LARGE SCALE GENOMIC DNA]</scope>
</reference>
<dbReference type="PANTHER" id="PTHR21096:SF0">
    <property type="entry name" value="PROTEIN FAM136A"/>
    <property type="match status" value="1"/>
</dbReference>
<comment type="similarity">
    <text evidence="1">Belongs to the FAM136 family.</text>
</comment>
<evidence type="ECO:0000256" key="1">
    <source>
        <dbReference type="ARBA" id="ARBA00009952"/>
    </source>
</evidence>